<evidence type="ECO:0000259" key="1">
    <source>
        <dbReference type="Pfam" id="PF13843"/>
    </source>
</evidence>
<sequence length="252" mass="28373">IWILAQSGYCIRWLWHVHGKGPYALVPQAQPARSARPAGPAGPAAEKLALLTPTQQVVTTLTSLLPAATYHVFLDNLFASVRLFRTLRNQQVGASGTCRKDSGIDKILVNQFTWKDNALVLFLSTVFQNGQEVNRSRRRPAGDSAAKRAARQVFGPDVRKDLPVPKAIDEYNHKMNGVDVSDQMRSYYQYGHPVRRGGWQSIAWNFLLEVVVVNSFLLQLWGSPRWQKVKTHYQWRQLLAAQLIQQTAEVAA</sequence>
<keyword evidence="3" id="KW-1185">Reference proteome</keyword>
<dbReference type="AlphaFoldDB" id="A0A162Q3L1"/>
<proteinExistence type="predicted"/>
<evidence type="ECO:0000313" key="2">
    <source>
        <dbReference type="EMBL" id="KZL87983.1"/>
    </source>
</evidence>
<evidence type="ECO:0000313" key="3">
    <source>
        <dbReference type="Proteomes" id="UP000076584"/>
    </source>
</evidence>
<dbReference type="Pfam" id="PF13843">
    <property type="entry name" value="DDE_Tnp_1_7"/>
    <property type="match status" value="1"/>
</dbReference>
<protein>
    <recommendedName>
        <fullName evidence="1">PiggyBac transposable element-derived protein domain-containing protein</fullName>
    </recommendedName>
</protein>
<comment type="caution">
    <text evidence="2">The sequence shown here is derived from an EMBL/GenBank/DDBJ whole genome shotgun (WGS) entry which is preliminary data.</text>
</comment>
<gene>
    <name evidence="2" type="ORF">CI238_13521</name>
</gene>
<dbReference type="PANTHER" id="PTHR46599">
    <property type="entry name" value="PIGGYBAC TRANSPOSABLE ELEMENT-DERIVED PROTEIN 4"/>
    <property type="match status" value="1"/>
</dbReference>
<dbReference type="InterPro" id="IPR029526">
    <property type="entry name" value="PGBD"/>
</dbReference>
<dbReference type="STRING" id="1573173.A0A162Q3L1"/>
<dbReference type="PANTHER" id="PTHR46599:SF3">
    <property type="entry name" value="PIGGYBAC TRANSPOSABLE ELEMENT-DERIVED PROTEIN 4"/>
    <property type="match status" value="1"/>
</dbReference>
<accession>A0A162Q3L1</accession>
<dbReference type="Proteomes" id="UP000076584">
    <property type="component" value="Unassembled WGS sequence"/>
</dbReference>
<organism evidence="2 3">
    <name type="scientific">Colletotrichum incanum</name>
    <name type="common">Soybean anthracnose fungus</name>
    <dbReference type="NCBI Taxonomy" id="1573173"/>
    <lineage>
        <taxon>Eukaryota</taxon>
        <taxon>Fungi</taxon>
        <taxon>Dikarya</taxon>
        <taxon>Ascomycota</taxon>
        <taxon>Pezizomycotina</taxon>
        <taxon>Sordariomycetes</taxon>
        <taxon>Hypocreomycetidae</taxon>
        <taxon>Glomerellales</taxon>
        <taxon>Glomerellaceae</taxon>
        <taxon>Colletotrichum</taxon>
        <taxon>Colletotrichum spaethianum species complex</taxon>
    </lineage>
</organism>
<name>A0A162Q3L1_COLIC</name>
<dbReference type="EMBL" id="LFIW01000125">
    <property type="protein sequence ID" value="KZL87983.1"/>
    <property type="molecule type" value="Genomic_DNA"/>
</dbReference>
<reference evidence="2 3" key="1">
    <citation type="submission" date="2015-06" db="EMBL/GenBank/DDBJ databases">
        <title>Survival trade-offs in plant roots during colonization by closely related pathogenic and mutualistic fungi.</title>
        <authorList>
            <person name="Hacquard S."/>
            <person name="Kracher B."/>
            <person name="Hiruma K."/>
            <person name="Weinman A."/>
            <person name="Muench P."/>
            <person name="Garrido Oter R."/>
            <person name="Ver Loren van Themaat E."/>
            <person name="Dallerey J.-F."/>
            <person name="Damm U."/>
            <person name="Henrissat B."/>
            <person name="Lespinet O."/>
            <person name="Thon M."/>
            <person name="Kemen E."/>
            <person name="McHardy A.C."/>
            <person name="Schulze-Lefert P."/>
            <person name="O'Connell R.J."/>
        </authorList>
    </citation>
    <scope>NUCLEOTIDE SEQUENCE [LARGE SCALE GENOMIC DNA]</scope>
    <source>
        <strain evidence="2 3">MAFF 238704</strain>
    </source>
</reference>
<feature type="non-terminal residue" evidence="2">
    <location>
        <position position="1"/>
    </location>
</feature>
<feature type="domain" description="PiggyBac transposable element-derived protein" evidence="1">
    <location>
        <begin position="50"/>
        <end position="216"/>
    </location>
</feature>